<evidence type="ECO:0000313" key="3">
    <source>
        <dbReference type="Proteomes" id="UP000567293"/>
    </source>
</evidence>
<dbReference type="EMBL" id="JACDQQ010001034">
    <property type="protein sequence ID" value="MBA0085451.1"/>
    <property type="molecule type" value="Genomic_DNA"/>
</dbReference>
<organism evidence="2 3">
    <name type="scientific">Candidatus Acidiferrum panamense</name>
    <dbReference type="NCBI Taxonomy" id="2741543"/>
    <lineage>
        <taxon>Bacteria</taxon>
        <taxon>Pseudomonadati</taxon>
        <taxon>Acidobacteriota</taxon>
        <taxon>Terriglobia</taxon>
        <taxon>Candidatus Acidiferrales</taxon>
        <taxon>Candidatus Acidiferrum</taxon>
    </lineage>
</organism>
<evidence type="ECO:0000313" key="2">
    <source>
        <dbReference type="EMBL" id="MBA0085451.1"/>
    </source>
</evidence>
<gene>
    <name evidence="2" type="ORF">HRJ53_10680</name>
</gene>
<comment type="caution">
    <text evidence="2">The sequence shown here is derived from an EMBL/GenBank/DDBJ whole genome shotgun (WGS) entry which is preliminary data.</text>
</comment>
<dbReference type="CDD" id="cd06664">
    <property type="entry name" value="IscU_like"/>
    <property type="match status" value="1"/>
</dbReference>
<dbReference type="AlphaFoldDB" id="A0A7V8NQ77"/>
<dbReference type="GO" id="GO:0016226">
    <property type="term" value="P:iron-sulfur cluster assembly"/>
    <property type="evidence" value="ECO:0007669"/>
    <property type="project" value="InterPro"/>
</dbReference>
<keyword evidence="3" id="KW-1185">Reference proteome</keyword>
<dbReference type="Proteomes" id="UP000567293">
    <property type="component" value="Unassembled WGS sequence"/>
</dbReference>
<name>A0A7V8NQ77_9BACT</name>
<reference evidence="2" key="1">
    <citation type="submission" date="2020-06" db="EMBL/GenBank/DDBJ databases">
        <title>Legume-microbial interactions unlock mineral nutrients during tropical forest succession.</title>
        <authorList>
            <person name="Epihov D.Z."/>
        </authorList>
    </citation>
    <scope>NUCLEOTIDE SEQUENCE [LARGE SCALE GENOMIC DNA]</scope>
    <source>
        <strain evidence="2">Pan2503</strain>
    </source>
</reference>
<proteinExistence type="predicted"/>
<dbReference type="GO" id="GO:0051536">
    <property type="term" value="F:iron-sulfur cluster binding"/>
    <property type="evidence" value="ECO:0007669"/>
    <property type="project" value="InterPro"/>
</dbReference>
<dbReference type="GO" id="GO:0005506">
    <property type="term" value="F:iron ion binding"/>
    <property type="evidence" value="ECO:0007669"/>
    <property type="project" value="InterPro"/>
</dbReference>
<dbReference type="PANTHER" id="PTHR10093">
    <property type="entry name" value="IRON-SULFUR CLUSTER ASSEMBLY ENZYME NIFU HOMOLOG"/>
    <property type="match status" value="1"/>
</dbReference>
<dbReference type="Pfam" id="PF01592">
    <property type="entry name" value="NifU_N"/>
    <property type="match status" value="1"/>
</dbReference>
<evidence type="ECO:0000259" key="1">
    <source>
        <dbReference type="Pfam" id="PF01592"/>
    </source>
</evidence>
<dbReference type="Gene3D" id="3.90.1010.10">
    <property type="match status" value="1"/>
</dbReference>
<protein>
    <submittedName>
        <fullName evidence="2">Iron-sulfur cluster assembly scaffold protein</fullName>
    </submittedName>
</protein>
<dbReference type="InterPro" id="IPR002871">
    <property type="entry name" value="NIF_FeS_clus_asmbl_NifU_N"/>
</dbReference>
<sequence length="122" mass="12687">MFTEAVLNHFRNPRNAGELPDATAAVEVTNPVCGDILRLFARFESGRIAEARFLCRGCTTAIACASLLTEELRGRTPAEARGITAHSLSSALGGLPPATFHGAQLAAEAVAALLPQLPSCAG</sequence>
<dbReference type="SUPFAM" id="SSF82649">
    <property type="entry name" value="SufE/NifU"/>
    <property type="match status" value="1"/>
</dbReference>
<accession>A0A7V8NQ77</accession>
<feature type="domain" description="NIF system FeS cluster assembly NifU N-terminal" evidence="1">
    <location>
        <begin position="2"/>
        <end position="112"/>
    </location>
</feature>